<dbReference type="Proteomes" id="UP000596004">
    <property type="component" value="Chromosome"/>
</dbReference>
<organism evidence="3">
    <name type="scientific">Candidatus Iainarchaeum sp</name>
    <dbReference type="NCBI Taxonomy" id="3101447"/>
    <lineage>
        <taxon>Archaea</taxon>
        <taxon>Candidatus Iainarchaeota</taxon>
        <taxon>Candidatus Iainarchaeia</taxon>
        <taxon>Candidatus Iainarchaeales</taxon>
        <taxon>Candidatus Iainarchaeaceae</taxon>
        <taxon>Candidatus Iainarchaeum</taxon>
    </lineage>
</organism>
<sequence>MKSNGALQTTAGSESGSNQEPWWRDAIKVGVIGIFFGNERHSRNNIIGIVAITFTAAILYLALQMSTLLSELVPVYATVMGSILGYLIGRKGD</sequence>
<feature type="region of interest" description="Disordered" evidence="1">
    <location>
        <begin position="1"/>
        <end position="20"/>
    </location>
</feature>
<keyword evidence="2" id="KW-0472">Membrane</keyword>
<evidence type="ECO:0000313" key="3">
    <source>
        <dbReference type="EMBL" id="QQR93139.1"/>
    </source>
</evidence>
<dbReference type="EMBL" id="CP064981">
    <property type="protein sequence ID" value="QQR93139.1"/>
    <property type="molecule type" value="Genomic_DNA"/>
</dbReference>
<feature type="transmembrane region" description="Helical" evidence="2">
    <location>
        <begin position="46"/>
        <end position="63"/>
    </location>
</feature>
<feature type="transmembrane region" description="Helical" evidence="2">
    <location>
        <begin position="69"/>
        <end position="89"/>
    </location>
</feature>
<gene>
    <name evidence="3" type="ORF">IPJ89_02780</name>
</gene>
<name>A0A7T9I1L3_9ARCH</name>
<accession>A0A7T9I1L3</accession>
<dbReference type="AlphaFoldDB" id="A0A7T9I1L3"/>
<reference evidence="3" key="1">
    <citation type="submission" date="2020-11" db="EMBL/GenBank/DDBJ databases">
        <title>Connecting structure to function with the recovery of over 1000 high-quality activated sludge metagenome-assembled genomes encoding full-length rRNA genes using long-read sequencing.</title>
        <authorList>
            <person name="Singleton C.M."/>
            <person name="Petriglieri F."/>
            <person name="Kristensen J.M."/>
            <person name="Kirkegaard R.H."/>
            <person name="Michaelsen T.Y."/>
            <person name="Andersen M.H."/>
            <person name="Karst S.M."/>
            <person name="Dueholm M.S."/>
            <person name="Nielsen P.H."/>
            <person name="Albertsen M."/>
        </authorList>
    </citation>
    <scope>NUCLEOTIDE SEQUENCE</scope>
    <source>
        <strain evidence="3">Fred_18-Q3-R57-64_BAT3C.431</strain>
    </source>
</reference>
<evidence type="ECO:0000256" key="1">
    <source>
        <dbReference type="SAM" id="MobiDB-lite"/>
    </source>
</evidence>
<evidence type="ECO:0000256" key="2">
    <source>
        <dbReference type="SAM" id="Phobius"/>
    </source>
</evidence>
<proteinExistence type="predicted"/>
<keyword evidence="2" id="KW-0812">Transmembrane</keyword>
<protein>
    <submittedName>
        <fullName evidence="3">Uncharacterized protein</fullName>
    </submittedName>
</protein>
<keyword evidence="2" id="KW-1133">Transmembrane helix</keyword>